<dbReference type="EMBL" id="KQ976582">
    <property type="protein sequence ID" value="KYM79769.1"/>
    <property type="molecule type" value="Genomic_DNA"/>
</dbReference>
<sequence length="172" mass="19662">MFYRKAPRFIPDTFKASSCRVYAHDVYGIVTSCRRHYDRWASISIDLSSHTHVFKIRGVIVLLMRFVKAALKRGVEYGILRRYRGHYFLPTGDELDRANRIAIRFAKLPTPAPTTFAKSKIKSRKIKDSKRPQGIDNRMRKSKKVEKTHSPTVSASSSLTDEIVSDIASATE</sequence>
<feature type="region of interest" description="Disordered" evidence="1">
    <location>
        <begin position="119"/>
        <end position="158"/>
    </location>
</feature>
<name>A0A195B6G0_9HYME</name>
<accession>A0A195B6G0</accession>
<organism evidence="2 3">
    <name type="scientific">Atta colombica</name>
    <dbReference type="NCBI Taxonomy" id="520822"/>
    <lineage>
        <taxon>Eukaryota</taxon>
        <taxon>Metazoa</taxon>
        <taxon>Ecdysozoa</taxon>
        <taxon>Arthropoda</taxon>
        <taxon>Hexapoda</taxon>
        <taxon>Insecta</taxon>
        <taxon>Pterygota</taxon>
        <taxon>Neoptera</taxon>
        <taxon>Endopterygota</taxon>
        <taxon>Hymenoptera</taxon>
        <taxon>Apocrita</taxon>
        <taxon>Aculeata</taxon>
        <taxon>Formicoidea</taxon>
        <taxon>Formicidae</taxon>
        <taxon>Myrmicinae</taxon>
        <taxon>Atta</taxon>
    </lineage>
</organism>
<feature type="compositionally biased region" description="Basic residues" evidence="1">
    <location>
        <begin position="119"/>
        <end position="128"/>
    </location>
</feature>
<dbReference type="Proteomes" id="UP000078540">
    <property type="component" value="Unassembled WGS sequence"/>
</dbReference>
<feature type="compositionally biased region" description="Basic and acidic residues" evidence="1">
    <location>
        <begin position="129"/>
        <end position="149"/>
    </location>
</feature>
<evidence type="ECO:0000256" key="1">
    <source>
        <dbReference type="SAM" id="MobiDB-lite"/>
    </source>
</evidence>
<gene>
    <name evidence="2" type="ORF">ALC53_09691</name>
</gene>
<keyword evidence="3" id="KW-1185">Reference proteome</keyword>
<evidence type="ECO:0000313" key="3">
    <source>
        <dbReference type="Proteomes" id="UP000078540"/>
    </source>
</evidence>
<dbReference type="AlphaFoldDB" id="A0A195B6G0"/>
<protein>
    <submittedName>
        <fullName evidence="2">Uncharacterized protein</fullName>
    </submittedName>
</protein>
<proteinExistence type="predicted"/>
<evidence type="ECO:0000313" key="2">
    <source>
        <dbReference type="EMBL" id="KYM79769.1"/>
    </source>
</evidence>
<reference evidence="2 3" key="1">
    <citation type="submission" date="2015-09" db="EMBL/GenBank/DDBJ databases">
        <title>Atta colombica WGS genome.</title>
        <authorList>
            <person name="Nygaard S."/>
            <person name="Hu H."/>
            <person name="Boomsma J."/>
            <person name="Zhang G."/>
        </authorList>
    </citation>
    <scope>NUCLEOTIDE SEQUENCE [LARGE SCALE GENOMIC DNA]</scope>
    <source>
        <strain evidence="2">Treedump-2</strain>
        <tissue evidence="2">Whole body</tissue>
    </source>
</reference>